<gene>
    <name evidence="23" type="ORF">BESB_079690</name>
</gene>
<dbReference type="EMBL" id="NWUJ01000008">
    <property type="protein sequence ID" value="PFH33753.1"/>
    <property type="molecule type" value="Genomic_DNA"/>
</dbReference>
<comment type="catalytic activity">
    <reaction evidence="14 18">
        <text>ATP + H2O + phospholipidSide 1 = ADP + phosphate + phospholipidSide 2.</text>
        <dbReference type="EC" id="7.6.2.1"/>
    </reaction>
</comment>
<feature type="binding site" evidence="17">
    <location>
        <position position="1103"/>
    </location>
    <ligand>
        <name>Mg(2+)</name>
        <dbReference type="ChEBI" id="CHEBI:18420"/>
    </ligand>
</feature>
<dbReference type="EC" id="7.6.2.1" evidence="18"/>
<dbReference type="InterPro" id="IPR032631">
    <property type="entry name" value="P-type_ATPase_N"/>
</dbReference>
<dbReference type="GO" id="GO:0045332">
    <property type="term" value="P:phospholipid translocation"/>
    <property type="evidence" value="ECO:0007669"/>
    <property type="project" value="TreeGrafter"/>
</dbReference>
<feature type="binding site" evidence="16">
    <location>
        <position position="703"/>
    </location>
    <ligand>
        <name>ATP</name>
        <dbReference type="ChEBI" id="CHEBI:30616"/>
    </ligand>
</feature>
<dbReference type="PROSITE" id="PS00154">
    <property type="entry name" value="ATPASE_E1_E2"/>
    <property type="match status" value="1"/>
</dbReference>
<reference evidence="23 24" key="1">
    <citation type="submission" date="2017-09" db="EMBL/GenBank/DDBJ databases">
        <title>Genome sequencing of Besnoitia besnoiti strain Bb-Ger1.</title>
        <authorList>
            <person name="Schares G."/>
            <person name="Venepally P."/>
            <person name="Lorenzi H.A."/>
        </authorList>
    </citation>
    <scope>NUCLEOTIDE SEQUENCE [LARGE SCALE GENOMIC DNA]</scope>
    <source>
        <strain evidence="23 24">Bb-Ger1</strain>
    </source>
</reference>
<evidence type="ECO:0000256" key="11">
    <source>
        <dbReference type="ARBA" id="ARBA00022989"/>
    </source>
</evidence>
<feature type="transmembrane region" description="Helical" evidence="18">
    <location>
        <begin position="1165"/>
        <end position="1190"/>
    </location>
</feature>
<dbReference type="Gene3D" id="3.40.1110.10">
    <property type="entry name" value="Calcium-transporting ATPase, cytoplasmic domain N"/>
    <property type="match status" value="1"/>
</dbReference>
<feature type="transmembrane region" description="Helical" evidence="18">
    <location>
        <begin position="1241"/>
        <end position="1260"/>
    </location>
</feature>
<evidence type="ECO:0000256" key="19">
    <source>
        <dbReference type="SAM" id="Coils"/>
    </source>
</evidence>
<keyword evidence="9 17" id="KW-0460">Magnesium</keyword>
<keyword evidence="10 18" id="KW-1278">Translocase</keyword>
<dbReference type="SUPFAM" id="SSF81660">
    <property type="entry name" value="Metal cation-transporting ATPase, ATP-binding domain N"/>
    <property type="match status" value="1"/>
</dbReference>
<evidence type="ECO:0000313" key="23">
    <source>
        <dbReference type="EMBL" id="PFH33753.1"/>
    </source>
</evidence>
<feature type="binding site" evidence="17">
    <location>
        <position position="703"/>
    </location>
    <ligand>
        <name>Mg(2+)</name>
        <dbReference type="ChEBI" id="CHEBI:18420"/>
    </ligand>
</feature>
<feature type="region of interest" description="Disordered" evidence="20">
    <location>
        <begin position="746"/>
        <end position="770"/>
    </location>
</feature>
<accession>A0A2A9MDJ1</accession>
<feature type="binding site" evidence="16">
    <location>
        <position position="1073"/>
    </location>
    <ligand>
        <name>ATP</name>
        <dbReference type="ChEBI" id="CHEBI:30616"/>
    </ligand>
</feature>
<dbReference type="Pfam" id="PF16212">
    <property type="entry name" value="PhoLip_ATPase_C"/>
    <property type="match status" value="1"/>
</dbReference>
<dbReference type="GO" id="GO:0005524">
    <property type="term" value="F:ATP binding"/>
    <property type="evidence" value="ECO:0007669"/>
    <property type="project" value="UniProtKB-UniRule"/>
</dbReference>
<comment type="caution">
    <text evidence="23">The sequence shown here is derived from an EMBL/GenBank/DDBJ whole genome shotgun (WGS) entry which is preliminary data.</text>
</comment>
<dbReference type="Gene3D" id="3.40.50.1000">
    <property type="entry name" value="HAD superfamily/HAD-like"/>
    <property type="match status" value="1"/>
</dbReference>
<keyword evidence="6 17" id="KW-0479">Metal-binding</keyword>
<feature type="binding site" evidence="16">
    <location>
        <position position="1102"/>
    </location>
    <ligand>
        <name>ATP</name>
        <dbReference type="ChEBI" id="CHEBI:30616"/>
    </ligand>
</feature>
<evidence type="ECO:0000256" key="17">
    <source>
        <dbReference type="PIRSR" id="PIRSR606539-3"/>
    </source>
</evidence>
<dbReference type="GeneID" id="40312896"/>
<dbReference type="GO" id="GO:0005768">
    <property type="term" value="C:endosome"/>
    <property type="evidence" value="ECO:0007669"/>
    <property type="project" value="TreeGrafter"/>
</dbReference>
<dbReference type="InterPro" id="IPR032630">
    <property type="entry name" value="P_typ_ATPase_c"/>
</dbReference>
<feature type="binding site" evidence="16">
    <location>
        <position position="908"/>
    </location>
    <ligand>
        <name>ATP</name>
        <dbReference type="ChEBI" id="CHEBI:30616"/>
    </ligand>
</feature>
<evidence type="ECO:0000256" key="14">
    <source>
        <dbReference type="ARBA" id="ARBA00034036"/>
    </source>
</evidence>
<evidence type="ECO:0000256" key="8">
    <source>
        <dbReference type="ARBA" id="ARBA00022840"/>
    </source>
</evidence>
<dbReference type="RefSeq" id="XP_029217762.1">
    <property type="nucleotide sequence ID" value="XM_029366331.1"/>
</dbReference>
<evidence type="ECO:0000256" key="20">
    <source>
        <dbReference type="SAM" id="MobiDB-lite"/>
    </source>
</evidence>
<feature type="transmembrane region" description="Helical" evidence="18">
    <location>
        <begin position="1267"/>
        <end position="1284"/>
    </location>
</feature>
<keyword evidence="5 18" id="KW-0812">Transmembrane</keyword>
<evidence type="ECO:0000256" key="3">
    <source>
        <dbReference type="ARBA" id="ARBA00008109"/>
    </source>
</evidence>
<feature type="domain" description="P-type ATPase N-terminal" evidence="21">
    <location>
        <begin position="305"/>
        <end position="359"/>
    </location>
</feature>
<feature type="compositionally biased region" description="Low complexity" evidence="20">
    <location>
        <begin position="19"/>
        <end position="45"/>
    </location>
</feature>
<feature type="binding site" evidence="17">
    <location>
        <position position="705"/>
    </location>
    <ligand>
        <name>Mg(2+)</name>
        <dbReference type="ChEBI" id="CHEBI:18420"/>
    </ligand>
</feature>
<feature type="binding site" evidence="16">
    <location>
        <position position="1103"/>
    </location>
    <ligand>
        <name>ATP</name>
        <dbReference type="ChEBI" id="CHEBI:30616"/>
    </ligand>
</feature>
<evidence type="ECO:0000259" key="22">
    <source>
        <dbReference type="Pfam" id="PF16212"/>
    </source>
</evidence>
<dbReference type="InterPro" id="IPR023298">
    <property type="entry name" value="ATPase_P-typ_TM_dom_sf"/>
</dbReference>
<evidence type="ECO:0000256" key="2">
    <source>
        <dbReference type="ARBA" id="ARBA00004127"/>
    </source>
</evidence>
<dbReference type="SFLD" id="SFLDF00027">
    <property type="entry name" value="p-type_atpase"/>
    <property type="match status" value="1"/>
</dbReference>
<evidence type="ECO:0000256" key="13">
    <source>
        <dbReference type="ARBA" id="ARBA00023136"/>
    </source>
</evidence>
<feature type="region of interest" description="Disordered" evidence="20">
    <location>
        <begin position="1"/>
        <end position="84"/>
    </location>
</feature>
<dbReference type="NCBIfam" id="TIGR01494">
    <property type="entry name" value="ATPase_P-type"/>
    <property type="match status" value="2"/>
</dbReference>
<keyword evidence="4" id="KW-0813">Transport</keyword>
<sequence length="1362" mass="149671">MSASSRASAPSPSDPELRSSPSCETFSSASSSSPLPSFSAADSSPHWPSTPLGLSAFAEAREAPPGLLPQPGSPPTQALLAPLAHSTALPAPSSAIPSLSSFSASALAPRVWGRQAYAPLTQEACEETEPPAGAGGAASGDDAQTTGDAGAADPDEALAASGRAFGATPRGSASRERHARSPQQRHSRHARRGLGRERAEDWGAARHRLTDSRDGGASDRGLSSQDRKKGDTMNWRNNPPCSSAGYEAAVEDAPLVTSLSSRRGLCAEDGNCLQQFCAWLGRFCCGVTPQYRERLLYLDGRTVPRYFPSNAIKNTKYNFFTFLPIVLLQQFKFFFNFFYLAVALAQLVPLLQVGPLFTYLAPLAFVQFVTIAKEAYDDYKRYVRDKEMNEQGYKRLTHEGLHDVAAAQIEVGHIIQIEANQRVPADVVFLRTTDKAGSCFIRTDQLDGETDWKLRRAVHCTQRLSSASDLCRASGWCHAEAPRQDIDEFLGRFVLTHAPALGSAPTPLSVFSGEDPACSSCLNSAGEAVEKKRGSKRDDAEPLTIALHDGSGREAEGQPVVEGLTLDNVLWANTVVASGSVLGLAIYTGKETRAAMNASQPAMKVGQFDLEVNVMSKILFGILALLAFVLVALRRLEGIWPVYFLRFVLLLSSIIPISLQVNLVMAKTLYSIFIMRDRKMKDTLVRTSTLPEELGRIDFLFSDKTGTLTQNEMRFKRLHIGRAVFAEEEVEELKAFLKNFYLSRPSGASSAGPAAAAEGERRDGRDREGGRRGEIAFAAVEAVRALSLCHNVTPVQDSDKPITFQAASPDEVALVTFARDMGVKLVHRDEHSIFLEVPGGERLEYTVLTCFPFSSESKRMGIILREVATQRIFFLVKGAEAVMIPRLQPKGSHWLQEECDNFARQGLRTIVLAQKELEEAEYELFASRYAAARAAMTERHARCRREIERLEQDLKLLGLTGVEDKLQHDVPATLESLRHAGVKVWMLTGDKVETATCIAVSAGLKARQHSLTILSSQEIVTLSQTQEALERFAMGPSESVLVVDGRVLGCALQHFPHYFIRVAAQAPAVVCCRCSPTQKADVVRLVKKFTGRRTCAVGDGGNDVSMIQAADVGIGLVGKEGRQASLAADFSITQFSYLRRLLLWHGRNSYQRSAKLAQFVIHRGLIIAFIQVIFSAIFYFIPLAIFQGWLQVGYATYYTMAPVFSLVLDEELPENVVFMFPELYQTLKNGRVLSVKTFFGWVWKSIYQAAVVMMGAIALFENSFMNIVSITFTALILAELLNVASEIQTWHPLMIASEICTVTIYIFSMFILRSYFDIAFIMTLAFWAKVSAVTLVCWVPIQVFKAVKKTLQPPQHAKLASL</sequence>
<evidence type="ECO:0000256" key="5">
    <source>
        <dbReference type="ARBA" id="ARBA00022692"/>
    </source>
</evidence>
<feature type="binding site" evidence="16">
    <location>
        <position position="853"/>
    </location>
    <ligand>
        <name>ATP</name>
        <dbReference type="ChEBI" id="CHEBI:30616"/>
    </ligand>
</feature>
<feature type="compositionally biased region" description="Basic and acidic residues" evidence="20">
    <location>
        <begin position="758"/>
        <end position="770"/>
    </location>
</feature>
<keyword evidence="24" id="KW-1185">Reference proteome</keyword>
<feature type="active site" description="4-aspartylphosphate intermediate" evidence="15">
    <location>
        <position position="703"/>
    </location>
</feature>
<dbReference type="OrthoDB" id="377733at2759"/>
<feature type="binding site" evidence="16">
    <location>
        <position position="811"/>
    </location>
    <ligand>
        <name>ATP</name>
        <dbReference type="ChEBI" id="CHEBI:30616"/>
    </ligand>
</feature>
<feature type="coiled-coil region" evidence="19">
    <location>
        <begin position="933"/>
        <end position="960"/>
    </location>
</feature>
<keyword evidence="13 18" id="KW-0472">Membrane</keyword>
<feature type="binding site" evidence="16">
    <location>
        <position position="988"/>
    </location>
    <ligand>
        <name>ATP</name>
        <dbReference type="ChEBI" id="CHEBI:30616"/>
    </ligand>
</feature>
<dbReference type="SFLD" id="SFLDG00002">
    <property type="entry name" value="C1.7:_P-type_atpase_like"/>
    <property type="match status" value="1"/>
</dbReference>
<feature type="binding site" evidence="16">
    <location>
        <position position="990"/>
    </location>
    <ligand>
        <name>ATP</name>
        <dbReference type="ChEBI" id="CHEBI:30616"/>
    </ligand>
</feature>
<feature type="compositionally biased region" description="Basic and acidic residues" evidence="20">
    <location>
        <begin position="194"/>
        <end position="217"/>
    </location>
</feature>
<dbReference type="InterPro" id="IPR023214">
    <property type="entry name" value="HAD_sf"/>
</dbReference>
<feature type="binding site" evidence="16">
    <location>
        <position position="704"/>
    </location>
    <ligand>
        <name>ATP</name>
        <dbReference type="ChEBI" id="CHEBI:30616"/>
    </ligand>
</feature>
<dbReference type="GO" id="GO:0016887">
    <property type="term" value="F:ATP hydrolysis activity"/>
    <property type="evidence" value="ECO:0007669"/>
    <property type="project" value="InterPro"/>
</dbReference>
<keyword evidence="7 16" id="KW-0547">Nucleotide-binding</keyword>
<evidence type="ECO:0000256" key="9">
    <source>
        <dbReference type="ARBA" id="ARBA00022842"/>
    </source>
</evidence>
<dbReference type="SUPFAM" id="SSF56784">
    <property type="entry name" value="HAD-like"/>
    <property type="match status" value="1"/>
</dbReference>
<evidence type="ECO:0000256" key="6">
    <source>
        <dbReference type="ARBA" id="ARBA00022723"/>
    </source>
</evidence>
<dbReference type="SUPFAM" id="SSF81653">
    <property type="entry name" value="Calcium ATPase, transduction domain A"/>
    <property type="match status" value="1"/>
</dbReference>
<feature type="domain" description="P-type ATPase C-terminal" evidence="22">
    <location>
        <begin position="1126"/>
        <end position="1353"/>
    </location>
</feature>
<feature type="binding site" evidence="17">
    <location>
        <position position="1099"/>
    </location>
    <ligand>
        <name>Mg(2+)</name>
        <dbReference type="ChEBI" id="CHEBI:18420"/>
    </ligand>
</feature>
<dbReference type="GO" id="GO:0005886">
    <property type="term" value="C:plasma membrane"/>
    <property type="evidence" value="ECO:0007669"/>
    <property type="project" value="TreeGrafter"/>
</dbReference>
<evidence type="ECO:0000256" key="16">
    <source>
        <dbReference type="PIRSR" id="PIRSR606539-2"/>
    </source>
</evidence>
<evidence type="ECO:0000256" key="12">
    <source>
        <dbReference type="ARBA" id="ARBA00023055"/>
    </source>
</evidence>
<feature type="transmembrane region" description="Helical" evidence="18">
    <location>
        <begin position="618"/>
        <end position="636"/>
    </location>
</feature>
<dbReference type="KEGG" id="bbes:BESB_079690"/>
<evidence type="ECO:0000256" key="7">
    <source>
        <dbReference type="ARBA" id="ARBA00022741"/>
    </source>
</evidence>
<dbReference type="FunFam" id="3.40.50.1000:FF:000009">
    <property type="entry name" value="Phospholipid-transporting ATPase"/>
    <property type="match status" value="1"/>
</dbReference>
<protein>
    <recommendedName>
        <fullName evidence="18">Phospholipid-transporting ATPase</fullName>
        <ecNumber evidence="18">7.6.2.1</ecNumber>
    </recommendedName>
</protein>
<dbReference type="GO" id="GO:0005802">
    <property type="term" value="C:trans-Golgi network"/>
    <property type="evidence" value="ECO:0007669"/>
    <property type="project" value="TreeGrafter"/>
</dbReference>
<dbReference type="PANTHER" id="PTHR24092">
    <property type="entry name" value="PROBABLE PHOSPHOLIPID-TRANSPORTING ATPASE"/>
    <property type="match status" value="1"/>
</dbReference>
<feature type="binding site" evidence="16">
    <location>
        <position position="705"/>
    </location>
    <ligand>
        <name>ATP</name>
        <dbReference type="ChEBI" id="CHEBI:30616"/>
    </ligand>
</feature>
<dbReference type="InterPro" id="IPR023299">
    <property type="entry name" value="ATPase_P-typ_cyto_dom_N"/>
</dbReference>
<keyword evidence="19" id="KW-0175">Coiled coil</keyword>
<dbReference type="GO" id="GO:0000287">
    <property type="term" value="F:magnesium ion binding"/>
    <property type="evidence" value="ECO:0007669"/>
    <property type="project" value="UniProtKB-UniRule"/>
</dbReference>
<dbReference type="Pfam" id="PF16209">
    <property type="entry name" value="PhoLip_ATPase_N"/>
    <property type="match status" value="1"/>
</dbReference>
<dbReference type="InterPro" id="IPR036412">
    <property type="entry name" value="HAD-like_sf"/>
</dbReference>
<evidence type="ECO:0000313" key="24">
    <source>
        <dbReference type="Proteomes" id="UP000224006"/>
    </source>
</evidence>
<dbReference type="Proteomes" id="UP000224006">
    <property type="component" value="Chromosome VII"/>
</dbReference>
<dbReference type="GO" id="GO:0006897">
    <property type="term" value="P:endocytosis"/>
    <property type="evidence" value="ECO:0007669"/>
    <property type="project" value="TreeGrafter"/>
</dbReference>
<dbReference type="Gene3D" id="2.70.150.10">
    <property type="entry name" value="Calcium-transporting ATPase, cytoplasmic transduction domain A"/>
    <property type="match status" value="1"/>
</dbReference>
<evidence type="ECO:0000256" key="4">
    <source>
        <dbReference type="ARBA" id="ARBA00022448"/>
    </source>
</evidence>
<dbReference type="PANTHER" id="PTHR24092:SF5">
    <property type="entry name" value="PHOSPHOLIPID-TRANSPORTING ATPASE"/>
    <property type="match status" value="1"/>
</dbReference>
<comment type="subcellular location">
    <subcellularLocation>
        <location evidence="2">Endomembrane system</location>
        <topology evidence="2">Multi-pass membrane protein</topology>
    </subcellularLocation>
    <subcellularLocation>
        <location evidence="18">Membrane</location>
        <topology evidence="18">Multi-pass membrane protein</topology>
    </subcellularLocation>
</comment>
<feature type="compositionally biased region" description="Low complexity" evidence="20">
    <location>
        <begin position="139"/>
        <end position="160"/>
    </location>
</feature>
<feature type="transmembrane region" description="Helical" evidence="18">
    <location>
        <begin position="1290"/>
        <end position="1312"/>
    </location>
</feature>
<feature type="transmembrane region" description="Helical" evidence="18">
    <location>
        <begin position="642"/>
        <end position="670"/>
    </location>
</feature>
<keyword evidence="8 16" id="KW-0067">ATP-binding</keyword>
<keyword evidence="11 18" id="KW-1133">Transmembrane helix</keyword>
<dbReference type="InterPro" id="IPR018303">
    <property type="entry name" value="ATPase_P-typ_P_site"/>
</dbReference>
<name>A0A2A9MDJ1_BESBE</name>
<evidence type="ECO:0000256" key="15">
    <source>
        <dbReference type="PIRSR" id="PIRSR606539-1"/>
    </source>
</evidence>
<dbReference type="SFLD" id="SFLDS00003">
    <property type="entry name" value="Haloacid_Dehalogenase"/>
    <property type="match status" value="1"/>
</dbReference>
<dbReference type="NCBIfam" id="TIGR01652">
    <property type="entry name" value="ATPase-Plipid"/>
    <property type="match status" value="1"/>
</dbReference>
<dbReference type="GO" id="GO:0140326">
    <property type="term" value="F:ATPase-coupled intramembrane lipid transporter activity"/>
    <property type="evidence" value="ECO:0007669"/>
    <property type="project" value="UniProtKB-EC"/>
</dbReference>
<evidence type="ECO:0000256" key="10">
    <source>
        <dbReference type="ARBA" id="ARBA00022967"/>
    </source>
</evidence>
<dbReference type="PRINTS" id="PR00119">
    <property type="entry name" value="CATATPASE"/>
</dbReference>
<feature type="binding site" evidence="16">
    <location>
        <position position="1079"/>
    </location>
    <ligand>
        <name>ATP</name>
        <dbReference type="ChEBI" id="CHEBI:30616"/>
    </ligand>
</feature>
<feature type="binding site" evidence="16">
    <location>
        <position position="989"/>
    </location>
    <ligand>
        <name>ATP</name>
        <dbReference type="ChEBI" id="CHEBI:30616"/>
    </ligand>
</feature>
<feature type="binding site" evidence="16">
    <location>
        <position position="877"/>
    </location>
    <ligand>
        <name>ATP</name>
        <dbReference type="ChEBI" id="CHEBI:30616"/>
    </ligand>
</feature>
<dbReference type="Pfam" id="PF13246">
    <property type="entry name" value="Cation_ATPase"/>
    <property type="match status" value="1"/>
</dbReference>
<dbReference type="InterPro" id="IPR001757">
    <property type="entry name" value="P_typ_ATPase"/>
</dbReference>
<dbReference type="InterPro" id="IPR008250">
    <property type="entry name" value="ATPase_P-typ_transduc_dom_A_sf"/>
</dbReference>
<comment type="cofactor">
    <cofactor evidence="1 17">
        <name>Mg(2+)</name>
        <dbReference type="ChEBI" id="CHEBI:18420"/>
    </cofactor>
</comment>
<feature type="compositionally biased region" description="Low complexity" evidence="20">
    <location>
        <begin position="746"/>
        <end position="757"/>
    </location>
</feature>
<dbReference type="InterPro" id="IPR006539">
    <property type="entry name" value="P-type_ATPase_IV"/>
</dbReference>
<feature type="transmembrane region" description="Helical" evidence="18">
    <location>
        <begin position="357"/>
        <end position="376"/>
    </location>
</feature>
<feature type="compositionally biased region" description="Basic residues" evidence="20">
    <location>
        <begin position="177"/>
        <end position="193"/>
    </location>
</feature>
<keyword evidence="12" id="KW-0445">Lipid transport</keyword>
<feature type="transmembrane region" description="Helical" evidence="18">
    <location>
        <begin position="1319"/>
        <end position="1341"/>
    </location>
</feature>
<evidence type="ECO:0000259" key="21">
    <source>
        <dbReference type="Pfam" id="PF16209"/>
    </source>
</evidence>
<dbReference type="InterPro" id="IPR044492">
    <property type="entry name" value="P_typ_ATPase_HD_dom"/>
</dbReference>
<dbReference type="VEuPathDB" id="ToxoDB:BESB_079690"/>
<comment type="similarity">
    <text evidence="3 18">Belongs to the cation transport ATPase (P-type) (TC 3.A.3) family. Type IV subfamily.</text>
</comment>
<feature type="compositionally biased region" description="Low complexity" evidence="20">
    <location>
        <begin position="1"/>
        <end position="11"/>
    </location>
</feature>
<dbReference type="SUPFAM" id="SSF81665">
    <property type="entry name" value="Calcium ATPase, transmembrane domain M"/>
    <property type="match status" value="1"/>
</dbReference>
<dbReference type="STRING" id="94643.A0A2A9MDJ1"/>
<dbReference type="GO" id="GO:0006890">
    <property type="term" value="P:retrograde vesicle-mediated transport, Golgi to endoplasmic reticulum"/>
    <property type="evidence" value="ECO:0007669"/>
    <property type="project" value="TreeGrafter"/>
</dbReference>
<organism evidence="23 24">
    <name type="scientific">Besnoitia besnoiti</name>
    <name type="common">Apicomplexan protozoan</name>
    <dbReference type="NCBI Taxonomy" id="94643"/>
    <lineage>
        <taxon>Eukaryota</taxon>
        <taxon>Sar</taxon>
        <taxon>Alveolata</taxon>
        <taxon>Apicomplexa</taxon>
        <taxon>Conoidasida</taxon>
        <taxon>Coccidia</taxon>
        <taxon>Eucoccidiorida</taxon>
        <taxon>Eimeriorina</taxon>
        <taxon>Sarcocystidae</taxon>
        <taxon>Besnoitia</taxon>
    </lineage>
</organism>
<proteinExistence type="inferred from homology"/>
<feature type="region of interest" description="Disordered" evidence="20">
    <location>
        <begin position="124"/>
        <end position="238"/>
    </location>
</feature>
<evidence type="ECO:0000256" key="18">
    <source>
        <dbReference type="RuleBase" id="RU362033"/>
    </source>
</evidence>
<evidence type="ECO:0000256" key="1">
    <source>
        <dbReference type="ARBA" id="ARBA00001946"/>
    </source>
</evidence>